<feature type="compositionally biased region" description="Pro residues" evidence="1">
    <location>
        <begin position="214"/>
        <end position="223"/>
    </location>
</feature>
<dbReference type="Proteomes" id="UP000440578">
    <property type="component" value="Unassembled WGS sequence"/>
</dbReference>
<evidence type="ECO:0000313" key="3">
    <source>
        <dbReference type="EMBL" id="KAF0290523.1"/>
    </source>
</evidence>
<dbReference type="OrthoDB" id="6393359at2759"/>
<dbReference type="InterPro" id="IPR017920">
    <property type="entry name" value="COMM"/>
</dbReference>
<evidence type="ECO:0000256" key="1">
    <source>
        <dbReference type="SAM" id="MobiDB-lite"/>
    </source>
</evidence>
<keyword evidence="4" id="KW-1185">Reference proteome</keyword>
<evidence type="ECO:0000313" key="4">
    <source>
        <dbReference type="Proteomes" id="UP000440578"/>
    </source>
</evidence>
<gene>
    <name evidence="3" type="ORF">FJT64_011285</name>
</gene>
<accession>A0A6A4VA41</accession>
<organism evidence="3 4">
    <name type="scientific">Amphibalanus amphitrite</name>
    <name type="common">Striped barnacle</name>
    <name type="synonym">Balanus amphitrite</name>
    <dbReference type="NCBI Taxonomy" id="1232801"/>
    <lineage>
        <taxon>Eukaryota</taxon>
        <taxon>Metazoa</taxon>
        <taxon>Ecdysozoa</taxon>
        <taxon>Arthropoda</taxon>
        <taxon>Crustacea</taxon>
        <taxon>Multicrustacea</taxon>
        <taxon>Cirripedia</taxon>
        <taxon>Thoracica</taxon>
        <taxon>Thoracicalcarea</taxon>
        <taxon>Balanomorpha</taxon>
        <taxon>Balanoidea</taxon>
        <taxon>Balanidae</taxon>
        <taxon>Amphibalaninae</taxon>
        <taxon>Amphibalanus</taxon>
    </lineage>
</organism>
<feature type="domain" description="COMM" evidence="2">
    <location>
        <begin position="137"/>
        <end position="209"/>
    </location>
</feature>
<proteinExistence type="predicted"/>
<sequence length="223" mass="23999">MLLLQVLLNMELPKEHLEGLRLCTSLSDKSFKALIRRALLDGSDPSKREHVSSLQVKCRDTPADTLVRCHAAVLATFLEHVRFSGGTTETTSTARLQAVLQNAGWSPDRQAALVSLSAEAAPAARRLLSSLTHGPSRLVDLRWRELADVACSISGAAESSQEAQFEVTLVMEPPGGGRTEEVTMAASRHQLQNVLAELRQAGRALQSLSEGTATPPPPPPVPE</sequence>
<evidence type="ECO:0000259" key="2">
    <source>
        <dbReference type="PROSITE" id="PS51269"/>
    </source>
</evidence>
<name>A0A6A4VA41_AMPAM</name>
<comment type="caution">
    <text evidence="3">The sequence shown here is derived from an EMBL/GenBank/DDBJ whole genome shotgun (WGS) entry which is preliminary data.</text>
</comment>
<reference evidence="3 4" key="1">
    <citation type="submission" date="2019-07" db="EMBL/GenBank/DDBJ databases">
        <title>Draft genome assembly of a fouling barnacle, Amphibalanus amphitrite (Darwin, 1854): The first reference genome for Thecostraca.</title>
        <authorList>
            <person name="Kim W."/>
        </authorList>
    </citation>
    <scope>NUCLEOTIDE SEQUENCE [LARGE SCALE GENOMIC DNA]</scope>
    <source>
        <strain evidence="3">SNU_AA5</strain>
        <tissue evidence="3">Soma without cirri and trophi</tissue>
    </source>
</reference>
<dbReference type="PROSITE" id="PS51269">
    <property type="entry name" value="COMM"/>
    <property type="match status" value="1"/>
</dbReference>
<protein>
    <recommendedName>
        <fullName evidence="2">COMM domain-containing protein</fullName>
    </recommendedName>
</protein>
<dbReference type="AlphaFoldDB" id="A0A6A4VA41"/>
<dbReference type="EMBL" id="VIIS01001947">
    <property type="protein sequence ID" value="KAF0290523.1"/>
    <property type="molecule type" value="Genomic_DNA"/>
</dbReference>
<feature type="region of interest" description="Disordered" evidence="1">
    <location>
        <begin position="202"/>
        <end position="223"/>
    </location>
</feature>